<accession>A0A848BWA2</accession>
<feature type="chain" id="PRO_5032361514" evidence="2">
    <location>
        <begin position="25"/>
        <end position="134"/>
    </location>
</feature>
<proteinExistence type="predicted"/>
<organism evidence="3 4">
    <name type="scientific">Megasphaera hexanoica</name>
    <dbReference type="NCBI Taxonomy" id="1675036"/>
    <lineage>
        <taxon>Bacteria</taxon>
        <taxon>Bacillati</taxon>
        <taxon>Bacillota</taxon>
        <taxon>Negativicutes</taxon>
        <taxon>Veillonellales</taxon>
        <taxon>Veillonellaceae</taxon>
        <taxon>Megasphaera</taxon>
    </lineage>
</organism>
<name>A0A848BWA2_9FIRM</name>
<reference evidence="3 4" key="1">
    <citation type="submission" date="2020-04" db="EMBL/GenBank/DDBJ databases">
        <authorList>
            <person name="Hitch T.C.A."/>
            <person name="Wylensek D."/>
            <person name="Clavel T."/>
        </authorList>
    </citation>
    <scope>NUCLEOTIDE SEQUENCE [LARGE SCALE GENOMIC DNA]</scope>
    <source>
        <strain evidence="3 4">Oil-RF-744-FAT-WT-6-1</strain>
    </source>
</reference>
<evidence type="ECO:0000313" key="4">
    <source>
        <dbReference type="Proteomes" id="UP000591071"/>
    </source>
</evidence>
<comment type="caution">
    <text evidence="3">The sequence shown here is derived from an EMBL/GenBank/DDBJ whole genome shotgun (WGS) entry which is preliminary data.</text>
</comment>
<evidence type="ECO:0000256" key="1">
    <source>
        <dbReference type="SAM" id="MobiDB-lite"/>
    </source>
</evidence>
<feature type="signal peptide" evidence="2">
    <location>
        <begin position="1"/>
        <end position="24"/>
    </location>
</feature>
<dbReference type="AlphaFoldDB" id="A0A848BWA2"/>
<dbReference type="Proteomes" id="UP000591071">
    <property type="component" value="Unassembled WGS sequence"/>
</dbReference>
<evidence type="ECO:0000313" key="3">
    <source>
        <dbReference type="EMBL" id="NME29098.1"/>
    </source>
</evidence>
<feature type="compositionally biased region" description="Polar residues" evidence="1">
    <location>
        <begin position="55"/>
        <end position="65"/>
    </location>
</feature>
<feature type="non-terminal residue" evidence="3">
    <location>
        <position position="134"/>
    </location>
</feature>
<dbReference type="EMBL" id="JABAFG010000020">
    <property type="protein sequence ID" value="NME29098.1"/>
    <property type="molecule type" value="Genomic_DNA"/>
</dbReference>
<feature type="region of interest" description="Disordered" evidence="1">
    <location>
        <begin position="34"/>
        <end position="99"/>
    </location>
</feature>
<dbReference type="RefSeq" id="WP_170087958.1">
    <property type="nucleotide sequence ID" value="NZ_JABAFG010000020.1"/>
</dbReference>
<gene>
    <name evidence="3" type="ORF">HF872_10785</name>
</gene>
<protein>
    <submittedName>
        <fullName evidence="3">Uncharacterized protein</fullName>
    </submittedName>
</protein>
<evidence type="ECO:0000256" key="2">
    <source>
        <dbReference type="SAM" id="SignalP"/>
    </source>
</evidence>
<feature type="compositionally biased region" description="Low complexity" evidence="1">
    <location>
        <begin position="34"/>
        <end position="47"/>
    </location>
</feature>
<keyword evidence="2" id="KW-0732">Signal</keyword>
<sequence length="134" mass="15284">MKTWKHYLAITAVVTTLMGGAAFAQQAPQNAPWLYGQDQQQVQPVQRGQDDHNRQQPGINQLSDKQQSKDTKNQKNLKKETAPKKQTVTKDKTKDIQKIKNTKETASPYCTCQQKLDTKLKKSGIKNESMYKIH</sequence>
<feature type="compositionally biased region" description="Basic and acidic residues" evidence="1">
    <location>
        <begin position="66"/>
        <end position="99"/>
    </location>
</feature>